<organism evidence="1 2">
    <name type="scientific">Ketogulonicigenium robustum</name>
    <dbReference type="NCBI Taxonomy" id="92947"/>
    <lineage>
        <taxon>Bacteria</taxon>
        <taxon>Pseudomonadati</taxon>
        <taxon>Pseudomonadota</taxon>
        <taxon>Alphaproteobacteria</taxon>
        <taxon>Rhodobacterales</taxon>
        <taxon>Roseobacteraceae</taxon>
        <taxon>Ketogulonicigenium</taxon>
    </lineage>
</organism>
<dbReference type="Proteomes" id="UP000242447">
    <property type="component" value="Chromosome"/>
</dbReference>
<accession>A0A1W6NZ35</accession>
<dbReference type="KEGG" id="kro:BVG79_01085"/>
<sequence>MAVVEFVGNSGRDRDNIAANTSRLVNCYLEETTGGKWAFKSVLGSKPHAAMAGVFVRAMAEVGGLIYVVCGGALWTVDAAGSVVRLADIPDSDQTSISSNNGAITIAAGGEYFLWDGSTLTTPSGGAFEDVSSVEFVDYYTMMTEAGGRRIQWTAQAAPETLNGLYFATAEGRDDLIVRGVTLGSLFVVFKAASHELWYNTGGAGAQAFARVTGGVRDVGLAGYDLIAKLPSSGSGQAAFVGSDGRLYLFTGGTANAVSTRPVETAIAQCEALSVLAYEDEGHTFVALVFRDEVAWVYDLTTGLWHERAEGADQRPWSARRSVKLGRKWYVGQNGGQIVELVRSNRDGVTPLFREATSSTLTMDGQRFLTRELEFFPRQGISSADVQLSLSRDGGMTWTRDKPRPMGGQGNYGKRLIWRNLGQARSLTARIRWTNPEDVSFSAEARVVVG</sequence>
<evidence type="ECO:0000313" key="1">
    <source>
        <dbReference type="EMBL" id="ARO14431.1"/>
    </source>
</evidence>
<dbReference type="RefSeq" id="WP_085785989.1">
    <property type="nucleotide sequence ID" value="NZ_CP019937.1"/>
</dbReference>
<dbReference type="AlphaFoldDB" id="A0A1W6NZ35"/>
<dbReference type="EMBL" id="CP019937">
    <property type="protein sequence ID" value="ARO14431.1"/>
    <property type="molecule type" value="Genomic_DNA"/>
</dbReference>
<protein>
    <submittedName>
        <fullName evidence="1">Uncharacterized protein</fullName>
    </submittedName>
</protein>
<proteinExistence type="predicted"/>
<keyword evidence="2" id="KW-1185">Reference proteome</keyword>
<gene>
    <name evidence="1" type="ORF">BVG79_01085</name>
</gene>
<dbReference type="STRING" id="92947.BVG79_01085"/>
<reference evidence="1 2" key="1">
    <citation type="submission" date="2017-02" db="EMBL/GenBank/DDBJ databases">
        <title>Ketogulonicigenium robustum SPU B003 Genome sequencing and assembly.</title>
        <authorList>
            <person name="Li Y."/>
            <person name="Liu L."/>
            <person name="Wang C."/>
            <person name="Zhang M."/>
            <person name="Zhang T."/>
            <person name="Zhang Y."/>
        </authorList>
    </citation>
    <scope>NUCLEOTIDE SEQUENCE [LARGE SCALE GENOMIC DNA]</scope>
    <source>
        <strain evidence="1 2">SPU_B003</strain>
    </source>
</reference>
<dbReference type="OrthoDB" id="7842371at2"/>
<evidence type="ECO:0000313" key="2">
    <source>
        <dbReference type="Proteomes" id="UP000242447"/>
    </source>
</evidence>
<name>A0A1W6NZ35_9RHOB</name>